<keyword evidence="4" id="KW-1185">Reference proteome</keyword>
<protein>
    <submittedName>
        <fullName evidence="3">Uncharacterized protein</fullName>
    </submittedName>
</protein>
<feature type="compositionally biased region" description="Polar residues" evidence="1">
    <location>
        <begin position="34"/>
        <end position="55"/>
    </location>
</feature>
<gene>
    <name evidence="3" type="ORF">ACFLIM_32195</name>
</gene>
<name>A0ABW7AL87_9ACTN</name>
<feature type="region of interest" description="Disordered" evidence="1">
    <location>
        <begin position="1"/>
        <end position="67"/>
    </location>
</feature>
<keyword evidence="2" id="KW-0472">Membrane</keyword>
<evidence type="ECO:0000313" key="3">
    <source>
        <dbReference type="EMBL" id="MFG1707879.1"/>
    </source>
</evidence>
<keyword evidence="2" id="KW-1133">Transmembrane helix</keyword>
<feature type="transmembrane region" description="Helical" evidence="2">
    <location>
        <begin position="79"/>
        <end position="103"/>
    </location>
</feature>
<dbReference type="EMBL" id="JBICRM010000024">
    <property type="protein sequence ID" value="MFG1707879.1"/>
    <property type="molecule type" value="Genomic_DNA"/>
</dbReference>
<evidence type="ECO:0000256" key="1">
    <source>
        <dbReference type="SAM" id="MobiDB-lite"/>
    </source>
</evidence>
<accession>A0ABW7AL87</accession>
<dbReference type="Proteomes" id="UP001603978">
    <property type="component" value="Unassembled WGS sequence"/>
</dbReference>
<dbReference type="RefSeq" id="WP_393171911.1">
    <property type="nucleotide sequence ID" value="NZ_JBICRM010000024.1"/>
</dbReference>
<organism evidence="3 4">
    <name type="scientific">Nonomuraea marmarensis</name>
    <dbReference type="NCBI Taxonomy" id="3351344"/>
    <lineage>
        <taxon>Bacteria</taxon>
        <taxon>Bacillati</taxon>
        <taxon>Actinomycetota</taxon>
        <taxon>Actinomycetes</taxon>
        <taxon>Streptosporangiales</taxon>
        <taxon>Streptosporangiaceae</taxon>
        <taxon>Nonomuraea</taxon>
    </lineage>
</organism>
<comment type="caution">
    <text evidence="3">The sequence shown here is derived from an EMBL/GenBank/DDBJ whole genome shotgun (WGS) entry which is preliminary data.</text>
</comment>
<keyword evidence="2" id="KW-0812">Transmembrane</keyword>
<proteinExistence type="predicted"/>
<evidence type="ECO:0000313" key="4">
    <source>
        <dbReference type="Proteomes" id="UP001603978"/>
    </source>
</evidence>
<feature type="region of interest" description="Disordered" evidence="1">
    <location>
        <begin position="113"/>
        <end position="134"/>
    </location>
</feature>
<sequence>MSPDMVAGSLAGGQDYWGAVRPPGFPPGKAVPSASPQSETAQGQESGTESDTGAGTQAGAGNLVRGAGQDSGGLPAYTLLIAAAGGALLAAAALRWSALLGLMSSRGLVRLPRRRKDEPDPPVDESADTIVISG</sequence>
<reference evidence="3 4" key="1">
    <citation type="submission" date="2024-10" db="EMBL/GenBank/DDBJ databases">
        <authorList>
            <person name="Topkara A.R."/>
            <person name="Saygin H."/>
        </authorList>
    </citation>
    <scope>NUCLEOTIDE SEQUENCE [LARGE SCALE GENOMIC DNA]</scope>
    <source>
        <strain evidence="3 4">M3C6</strain>
    </source>
</reference>
<evidence type="ECO:0000256" key="2">
    <source>
        <dbReference type="SAM" id="Phobius"/>
    </source>
</evidence>